<name>A0A3L6L9D1_9TRYP</name>
<reference evidence="2" key="1">
    <citation type="submission" date="2018-09" db="EMBL/GenBank/DDBJ databases">
        <title>whole genome sequence of T. equiperdum IVM-t1 strain.</title>
        <authorList>
            <person name="Suganuma K."/>
        </authorList>
    </citation>
    <scope>NUCLEOTIDE SEQUENCE [LARGE SCALE GENOMIC DNA]</scope>
    <source>
        <strain evidence="2">IVM-t1</strain>
    </source>
</reference>
<evidence type="ECO:0000313" key="2">
    <source>
        <dbReference type="EMBL" id="RHW73249.1"/>
    </source>
</evidence>
<organism evidence="2">
    <name type="scientific">Trypanosoma brucei equiperdum</name>
    <dbReference type="NCBI Taxonomy" id="630700"/>
    <lineage>
        <taxon>Eukaryota</taxon>
        <taxon>Discoba</taxon>
        <taxon>Euglenozoa</taxon>
        <taxon>Kinetoplastea</taxon>
        <taxon>Metakinetoplastina</taxon>
        <taxon>Trypanosomatida</taxon>
        <taxon>Trypanosomatidae</taxon>
        <taxon>Trypanosoma</taxon>
    </lineage>
</organism>
<gene>
    <name evidence="2" type="ORF">DPX39_040018300</name>
</gene>
<sequence>MSDLNFERPFFMEFGDFKNGYNREEAEAGINEAIRKQRKLRLQSHVEGIMLGCGIGEAAKQSVHKGVYKPQTTINPSLLCEEDAQPSAGGDEVNSNNGGSRPCPPLDGAALLETSPSAVMKDFATVDVQVETLQEVAEQLDQNIRVARERIGEGCAPFTFEDVLEALTIVLTVVEKGDPTVKVLLPIQPEGSEPLEGAEEVADFAYSNIVPLTVALSSTIYATEWMLQYTLTFINSIGVETEEEAQLHFELRARCVRLLGEINRFTAFAIAFKMKCEMYVAFDDLRNETEFNIGGILDSVEEDLKETMQLQFPRRRRRVLKVQRSIFKRLQRALVLLHELDTCWTPVMMLQKVWKDEFLAESYERIYTVIAPTFFSATLGFVDSSLYIESDSSNSVPEPNNPSCPIQRAPSQCSISRHGRQVGSAKPRVVAERQSKKLVLGQVKTLRVEEKRSFEKISYLVKGTVNRTVGMQLCLGARYSLVEFGEEHDKNWDFVANEPKDPQDVNAYVMELVKKFIRILRQRTKNTDDTDALVP</sequence>
<proteinExistence type="predicted"/>
<accession>A0A3L6L9D1</accession>
<comment type="caution">
    <text evidence="2">The sequence shown here is derived from an EMBL/GenBank/DDBJ whole genome shotgun (WGS) entry which is preliminary data.</text>
</comment>
<evidence type="ECO:0000256" key="1">
    <source>
        <dbReference type="SAM" id="MobiDB-lite"/>
    </source>
</evidence>
<dbReference type="EMBL" id="QSBY01000004">
    <property type="protein sequence ID" value="RHW73249.1"/>
    <property type="molecule type" value="Genomic_DNA"/>
</dbReference>
<protein>
    <submittedName>
        <fullName evidence="2">Uncharacterized protein</fullName>
    </submittedName>
</protein>
<dbReference type="Proteomes" id="UP000266743">
    <property type="component" value="Chromosome 4"/>
</dbReference>
<dbReference type="AlphaFoldDB" id="A0A3L6L9D1"/>
<feature type="region of interest" description="Disordered" evidence="1">
    <location>
        <begin position="81"/>
        <end position="102"/>
    </location>
</feature>